<feature type="compositionally biased region" description="Basic residues" evidence="1">
    <location>
        <begin position="132"/>
        <end position="144"/>
    </location>
</feature>
<feature type="compositionally biased region" description="Polar residues" evidence="1">
    <location>
        <begin position="148"/>
        <end position="162"/>
    </location>
</feature>
<gene>
    <name evidence="2" type="ORF">TanjilG_27852</name>
</gene>
<keyword evidence="3" id="KW-1185">Reference proteome</keyword>
<evidence type="ECO:0000313" key="2">
    <source>
        <dbReference type="EMBL" id="OIW10906.1"/>
    </source>
</evidence>
<accession>A0A4P1RHN0</accession>
<dbReference type="Proteomes" id="UP000188354">
    <property type="component" value="Chromosome LG06"/>
</dbReference>
<feature type="compositionally biased region" description="Basic residues" evidence="1">
    <location>
        <begin position="70"/>
        <end position="80"/>
    </location>
</feature>
<evidence type="ECO:0000313" key="3">
    <source>
        <dbReference type="Proteomes" id="UP000188354"/>
    </source>
</evidence>
<feature type="region of interest" description="Disordered" evidence="1">
    <location>
        <begin position="39"/>
        <end position="162"/>
    </location>
</feature>
<reference evidence="2 3" key="1">
    <citation type="journal article" date="2017" name="Plant Biotechnol. J.">
        <title>A comprehensive draft genome sequence for lupin (Lupinus angustifolius), an emerging health food: insights into plant-microbe interactions and legume evolution.</title>
        <authorList>
            <person name="Hane J.K."/>
            <person name="Ming Y."/>
            <person name="Kamphuis L.G."/>
            <person name="Nelson M.N."/>
            <person name="Garg G."/>
            <person name="Atkins C.A."/>
            <person name="Bayer P.E."/>
            <person name="Bravo A."/>
            <person name="Bringans S."/>
            <person name="Cannon S."/>
            <person name="Edwards D."/>
            <person name="Foley R."/>
            <person name="Gao L.L."/>
            <person name="Harrison M.J."/>
            <person name="Huang W."/>
            <person name="Hurgobin B."/>
            <person name="Li S."/>
            <person name="Liu C.W."/>
            <person name="McGrath A."/>
            <person name="Morahan G."/>
            <person name="Murray J."/>
            <person name="Weller J."/>
            <person name="Jian J."/>
            <person name="Singh K.B."/>
        </authorList>
    </citation>
    <scope>NUCLEOTIDE SEQUENCE [LARGE SCALE GENOMIC DNA]</scope>
    <source>
        <strain evidence="3">cv. Tanjil</strain>
        <tissue evidence="2">Whole plant</tissue>
    </source>
</reference>
<dbReference type="EMBL" id="CM007366">
    <property type="protein sequence ID" value="OIW10906.1"/>
    <property type="molecule type" value="Genomic_DNA"/>
</dbReference>
<name>A0A4P1RHN0_LUPAN</name>
<dbReference type="Gramene" id="OIW10906">
    <property type="protein sequence ID" value="OIW10906"/>
    <property type="gene ID" value="TanjilG_27852"/>
</dbReference>
<organism evidence="2 3">
    <name type="scientific">Lupinus angustifolius</name>
    <name type="common">Narrow-leaved blue lupine</name>
    <dbReference type="NCBI Taxonomy" id="3871"/>
    <lineage>
        <taxon>Eukaryota</taxon>
        <taxon>Viridiplantae</taxon>
        <taxon>Streptophyta</taxon>
        <taxon>Embryophyta</taxon>
        <taxon>Tracheophyta</taxon>
        <taxon>Spermatophyta</taxon>
        <taxon>Magnoliopsida</taxon>
        <taxon>eudicotyledons</taxon>
        <taxon>Gunneridae</taxon>
        <taxon>Pentapetalae</taxon>
        <taxon>rosids</taxon>
        <taxon>fabids</taxon>
        <taxon>Fabales</taxon>
        <taxon>Fabaceae</taxon>
        <taxon>Papilionoideae</taxon>
        <taxon>50 kb inversion clade</taxon>
        <taxon>genistoids sensu lato</taxon>
        <taxon>core genistoids</taxon>
        <taxon>Genisteae</taxon>
        <taxon>Lupinus</taxon>
    </lineage>
</organism>
<evidence type="ECO:0000256" key="1">
    <source>
        <dbReference type="SAM" id="MobiDB-lite"/>
    </source>
</evidence>
<dbReference type="AlphaFoldDB" id="A0A4P1RHN0"/>
<sequence length="178" mass="19802">MKQDERKRKFNEAVVNMLYPSPPPSPPQLELEPFIKGSTSDIISGTLDDNDNASTSGEEEQSCETEKLTRAQRKKIRKKKLKEEAIHRGRLIGPMLPLPHATTRDQVAERAPPVRSNASEKGDETASASSNKMKRRRLAKRLAKQKQIASTPENCNQSSSILIGSNNHQVGYVILTAE</sequence>
<proteinExistence type="predicted"/>
<protein>
    <submittedName>
        <fullName evidence="2">Uncharacterized protein</fullName>
    </submittedName>
</protein>